<dbReference type="GO" id="GO:0051286">
    <property type="term" value="C:cell tip"/>
    <property type="evidence" value="ECO:0007669"/>
    <property type="project" value="TreeGrafter"/>
</dbReference>
<proteinExistence type="predicted"/>
<dbReference type="Gene3D" id="6.10.140.910">
    <property type="match status" value="1"/>
</dbReference>
<organism evidence="4 5">
    <name type="scientific">Rhizopus microsporus ATCC 52813</name>
    <dbReference type="NCBI Taxonomy" id="1340429"/>
    <lineage>
        <taxon>Eukaryota</taxon>
        <taxon>Fungi</taxon>
        <taxon>Fungi incertae sedis</taxon>
        <taxon>Mucoromycota</taxon>
        <taxon>Mucoromycotina</taxon>
        <taxon>Mucoromycetes</taxon>
        <taxon>Mucorales</taxon>
        <taxon>Mucorineae</taxon>
        <taxon>Rhizopodaceae</taxon>
        <taxon>Rhizopus</taxon>
    </lineage>
</organism>
<dbReference type="Proteomes" id="UP000242254">
    <property type="component" value="Unassembled WGS sequence"/>
</dbReference>
<accession>A0A2G4T8L3</accession>
<dbReference type="Pfam" id="PF25555">
    <property type="entry name" value="RAB3A-like_C"/>
    <property type="match status" value="1"/>
</dbReference>
<dbReference type="RefSeq" id="XP_023471071.1">
    <property type="nucleotide sequence ID" value="XM_023607815.1"/>
</dbReference>
<dbReference type="STRING" id="1340429.A0A2G4T8L3"/>
<feature type="region of interest" description="Disordered" evidence="2">
    <location>
        <begin position="107"/>
        <end position="127"/>
    </location>
</feature>
<evidence type="ECO:0000256" key="2">
    <source>
        <dbReference type="SAM" id="MobiDB-lite"/>
    </source>
</evidence>
<dbReference type="InterPro" id="IPR040351">
    <property type="entry name" value="RAB3IL/RAB3IP/Sec2"/>
</dbReference>
<feature type="domain" description="GDP/GTP exchange factor Sec2 N-terminal" evidence="3">
    <location>
        <begin position="110"/>
        <end position="250"/>
    </location>
</feature>
<evidence type="ECO:0000313" key="4">
    <source>
        <dbReference type="EMBL" id="PHZ17363.1"/>
    </source>
</evidence>
<evidence type="ECO:0000256" key="1">
    <source>
        <dbReference type="ARBA" id="ARBA00023054"/>
    </source>
</evidence>
<keyword evidence="5" id="KW-1185">Reference proteome</keyword>
<dbReference type="GO" id="GO:0005085">
    <property type="term" value="F:guanyl-nucleotide exchange factor activity"/>
    <property type="evidence" value="ECO:0007669"/>
    <property type="project" value="InterPro"/>
</dbReference>
<evidence type="ECO:0000259" key="3">
    <source>
        <dbReference type="Pfam" id="PF06428"/>
    </source>
</evidence>
<dbReference type="AlphaFoldDB" id="A0A2G4T8L3"/>
<dbReference type="SUPFAM" id="SSF144284">
    <property type="entry name" value="Sec2 N-terminal region"/>
    <property type="match status" value="1"/>
</dbReference>
<gene>
    <name evidence="4" type="ORF">RHIMIDRAFT_232797</name>
</gene>
<dbReference type="GO" id="GO:0006887">
    <property type="term" value="P:exocytosis"/>
    <property type="evidence" value="ECO:0007669"/>
    <property type="project" value="TreeGrafter"/>
</dbReference>
<reference evidence="4 5" key="1">
    <citation type="journal article" date="2016" name="Proc. Natl. Acad. Sci. U.S.A.">
        <title>Lipid metabolic changes in an early divergent fungus govern the establishment of a mutualistic symbiosis with endobacteria.</title>
        <authorList>
            <person name="Lastovetsky O.A."/>
            <person name="Gaspar M.L."/>
            <person name="Mondo S.J."/>
            <person name="LaButti K.M."/>
            <person name="Sandor L."/>
            <person name="Grigoriev I.V."/>
            <person name="Henry S.A."/>
            <person name="Pawlowska T.E."/>
        </authorList>
    </citation>
    <scope>NUCLEOTIDE SEQUENCE [LARGE SCALE GENOMIC DNA]</scope>
    <source>
        <strain evidence="4 5">ATCC 52813</strain>
    </source>
</reference>
<dbReference type="PANTHER" id="PTHR14430:SF0">
    <property type="entry name" value="SEC2P DOMAIN-CONTAINING PROTEIN"/>
    <property type="match status" value="1"/>
</dbReference>
<dbReference type="Pfam" id="PF06428">
    <property type="entry name" value="Sec2p"/>
    <property type="match status" value="1"/>
</dbReference>
<dbReference type="CDD" id="cd21044">
    <property type="entry name" value="Rab11BD_RAB3IP_like"/>
    <property type="match status" value="1"/>
</dbReference>
<protein>
    <recommendedName>
        <fullName evidence="3">GDP/GTP exchange factor Sec2 N-terminal domain-containing protein</fullName>
    </recommendedName>
</protein>
<dbReference type="GeneID" id="35438805"/>
<dbReference type="GO" id="GO:0070319">
    <property type="term" value="C:Golgi to plasma membrane transport vesicle"/>
    <property type="evidence" value="ECO:0007669"/>
    <property type="project" value="TreeGrafter"/>
</dbReference>
<keyword evidence="1" id="KW-0175">Coiled coil</keyword>
<evidence type="ECO:0000313" key="5">
    <source>
        <dbReference type="Proteomes" id="UP000242254"/>
    </source>
</evidence>
<dbReference type="InterPro" id="IPR009449">
    <property type="entry name" value="Sec2_N"/>
</dbReference>
<name>A0A2G4T8L3_RHIZD</name>
<sequence length="559" mass="64160">MTQQSHNNTLRHSLTDGSVTTQDIANLYSNLQTMMGSVPKSPKLSEEIWQRNPLPVTPTHSSPTPKKKIPKEPHCPCHHILVSKDSQHCALCDDVIPILSELQQEREKQQQTLTEREDALSAERERARTLEQDVTALNKKYKDVSDRLDQRNQEYTSLQKDMKTLEEKYSVEKQEVEKAKKAKADVESELEELSQRLFEEANGMVANEKRERHQIEIQYRHLQQELKICREQMEAEELQLKELKIKLADLDQRRFSKNSRLDDLNSTTSSSLSLSDEEDQLVEKRASGDSSLLFLKQDDTDCMIGQADSLLLHEFEEFMLSSKSMPIRKLHTQTYMKHCLTEDIEPCLRFGPNSRLVPKKLYEAMLLNTCFIEETPEGFVQEQAKTRGPENPLKISAAKTMIWERLSSSTAIPGAFLAGCQACGRETSELPYRFRISRLDDWACIDRYCRDRLVAVCEFYGFIRNVLQGYYNGRSVSDLFQESIKLKLRMFYARIGTLSQTVSKEEVGHISDTKQVDDDNCSTSTAKSDSLASIQSQKEARDTIRSFSIHPGNSVWINL</sequence>
<dbReference type="PANTHER" id="PTHR14430">
    <property type="entry name" value="RABIN3-RELATED"/>
    <property type="match status" value="1"/>
</dbReference>
<dbReference type="EMBL" id="KZ303842">
    <property type="protein sequence ID" value="PHZ17363.1"/>
    <property type="molecule type" value="Genomic_DNA"/>
</dbReference>